<keyword evidence="3" id="KW-1185">Reference proteome</keyword>
<dbReference type="EMBL" id="KZ994553">
    <property type="protein sequence ID" value="RKO92641.1"/>
    <property type="molecule type" value="Genomic_DNA"/>
</dbReference>
<sequence>MPLKRAPAARLPAPSSAFPISICNMKFASNNFMPDLSLITLWVKNVIRPVRNSGKLQTFDRSSRSLGAITFDLEGGGSFNVGDVRSGDDGGSRAGGQPGAVGRAGEQLPRRHPVNIGRANVHFHHRHMQMQDDEDIRLLELVVFAGKARSFYDPSMAEVRLFSKSLGRQIEAGKLLRAARDFRAAVAAGVNVAKSFTSSNGSPRSNILQPCAQLVVASAYHGTRAEEFFQCFDLVDAAARRALGKDLLPRLRRLSMGGVSADAYEARELMLASQERQLNERDRLLTQSINDNADLNADLYTLEREAAMRAQVHGEEVAKLRNALSDAPSSLKCEQERVRAREEELVEERALCEMSQKRTAELEGQLARIEESAMQRPSVGVYSLSVMSSFESLYKSFHGLMSPIVRDKEFADFGTRTFRALYPTCPSNDPSKPMHLVYAAESVLSEFLFDLLESEIIRLSPFCSILEKASGIESSGLEAPSSGRPRELAAIAGRAWGALSRGYETGNLTQSLQQDVNNVLGRLREHIIKTMPQLSSPEREPAVDRLVREAMQLRLDMGALDATAFFLAPSGKTEAYKSWLKKSDLRRREKPNVCAAFDAEKMDKAPSRNDDDIVRFAFFPGLMMGDRCW</sequence>
<feature type="region of interest" description="Disordered" evidence="1">
    <location>
        <begin position="82"/>
        <end position="109"/>
    </location>
</feature>
<proteinExistence type="predicted"/>
<protein>
    <submittedName>
        <fullName evidence="2">Uncharacterized protein</fullName>
    </submittedName>
</protein>
<gene>
    <name evidence="2" type="ORF">BDK51DRAFT_29269</name>
</gene>
<evidence type="ECO:0000313" key="2">
    <source>
        <dbReference type="EMBL" id="RKO92641.1"/>
    </source>
</evidence>
<evidence type="ECO:0000256" key="1">
    <source>
        <dbReference type="SAM" id="MobiDB-lite"/>
    </source>
</evidence>
<name>A0A4P9WIF0_9FUNG</name>
<dbReference type="AlphaFoldDB" id="A0A4P9WIF0"/>
<dbReference type="Proteomes" id="UP000269721">
    <property type="component" value="Unassembled WGS sequence"/>
</dbReference>
<accession>A0A4P9WIF0</accession>
<reference evidence="3" key="1">
    <citation type="journal article" date="2018" name="Nat. Microbiol.">
        <title>Leveraging single-cell genomics to expand the fungal tree of life.</title>
        <authorList>
            <person name="Ahrendt S.R."/>
            <person name="Quandt C.A."/>
            <person name="Ciobanu D."/>
            <person name="Clum A."/>
            <person name="Salamov A."/>
            <person name="Andreopoulos B."/>
            <person name="Cheng J.F."/>
            <person name="Woyke T."/>
            <person name="Pelin A."/>
            <person name="Henrissat B."/>
            <person name="Reynolds N.K."/>
            <person name="Benny G.L."/>
            <person name="Smith M.E."/>
            <person name="James T.Y."/>
            <person name="Grigoriev I.V."/>
        </authorList>
    </citation>
    <scope>NUCLEOTIDE SEQUENCE [LARGE SCALE GENOMIC DNA]</scope>
</reference>
<evidence type="ECO:0000313" key="3">
    <source>
        <dbReference type="Proteomes" id="UP000269721"/>
    </source>
</evidence>
<organism evidence="2 3">
    <name type="scientific">Blyttiomyces helicus</name>
    <dbReference type="NCBI Taxonomy" id="388810"/>
    <lineage>
        <taxon>Eukaryota</taxon>
        <taxon>Fungi</taxon>
        <taxon>Fungi incertae sedis</taxon>
        <taxon>Chytridiomycota</taxon>
        <taxon>Chytridiomycota incertae sedis</taxon>
        <taxon>Chytridiomycetes</taxon>
        <taxon>Chytridiomycetes incertae sedis</taxon>
        <taxon>Blyttiomyces</taxon>
    </lineage>
</organism>